<dbReference type="Proteomes" id="UP000247498">
    <property type="component" value="Unassembled WGS sequence"/>
</dbReference>
<dbReference type="FunCoup" id="A0A2V0PR46">
    <property type="interactions" value="588"/>
</dbReference>
<dbReference type="OrthoDB" id="2015023at2759"/>
<accession>A0A2V0PR46</accession>
<dbReference type="InParanoid" id="A0A2V0PR46"/>
<name>A0A2V0PR46_9CHLO</name>
<organism evidence="2 3">
    <name type="scientific">Raphidocelis subcapitata</name>
    <dbReference type="NCBI Taxonomy" id="307507"/>
    <lineage>
        <taxon>Eukaryota</taxon>
        <taxon>Viridiplantae</taxon>
        <taxon>Chlorophyta</taxon>
        <taxon>core chlorophytes</taxon>
        <taxon>Chlorophyceae</taxon>
        <taxon>CS clade</taxon>
        <taxon>Sphaeropleales</taxon>
        <taxon>Selenastraceae</taxon>
        <taxon>Raphidocelis</taxon>
    </lineage>
</organism>
<gene>
    <name evidence="2" type="ORF">Rsub_12438</name>
</gene>
<dbReference type="InterPro" id="IPR036873">
    <property type="entry name" value="Rhodanese-like_dom_sf"/>
</dbReference>
<dbReference type="InterPro" id="IPR001763">
    <property type="entry name" value="Rhodanese-like_dom"/>
</dbReference>
<dbReference type="Pfam" id="PF00581">
    <property type="entry name" value="Rhodanese"/>
    <property type="match status" value="1"/>
</dbReference>
<dbReference type="GO" id="GO:0009704">
    <property type="term" value="P:de-etiolation"/>
    <property type="evidence" value="ECO:0007669"/>
    <property type="project" value="InterPro"/>
</dbReference>
<dbReference type="PROSITE" id="PS50206">
    <property type="entry name" value="RHODANESE_3"/>
    <property type="match status" value="1"/>
</dbReference>
<protein>
    <recommendedName>
        <fullName evidence="1">Rhodanese domain-containing protein</fullName>
    </recommendedName>
</protein>
<dbReference type="SUPFAM" id="SSF52821">
    <property type="entry name" value="Rhodanese/Cell cycle control phosphatase"/>
    <property type="match status" value="1"/>
</dbReference>
<proteinExistence type="predicted"/>
<evidence type="ECO:0000313" key="2">
    <source>
        <dbReference type="EMBL" id="GBF99725.1"/>
    </source>
</evidence>
<evidence type="ECO:0000313" key="3">
    <source>
        <dbReference type="Proteomes" id="UP000247498"/>
    </source>
</evidence>
<dbReference type="Gene3D" id="3.40.250.10">
    <property type="entry name" value="Rhodanese-like domain"/>
    <property type="match status" value="1"/>
</dbReference>
<dbReference type="EMBL" id="BDRX01000170">
    <property type="protein sequence ID" value="GBF99725.1"/>
    <property type="molecule type" value="Genomic_DNA"/>
</dbReference>
<dbReference type="STRING" id="307507.A0A2V0PR46"/>
<reference evidence="2 3" key="1">
    <citation type="journal article" date="2018" name="Sci. Rep.">
        <title>Raphidocelis subcapitata (=Pseudokirchneriella subcapitata) provides an insight into genome evolution and environmental adaptations in the Sphaeropleales.</title>
        <authorList>
            <person name="Suzuki S."/>
            <person name="Yamaguchi H."/>
            <person name="Nakajima N."/>
            <person name="Kawachi M."/>
        </authorList>
    </citation>
    <scope>NUCLEOTIDE SEQUENCE [LARGE SCALE GENOMIC DNA]</scope>
    <source>
        <strain evidence="2 3">NIES-35</strain>
    </source>
</reference>
<dbReference type="AlphaFoldDB" id="A0A2V0PR46"/>
<feature type="domain" description="Rhodanese" evidence="1">
    <location>
        <begin position="228"/>
        <end position="346"/>
    </location>
</feature>
<dbReference type="CDD" id="cd00158">
    <property type="entry name" value="RHOD"/>
    <property type="match status" value="1"/>
</dbReference>
<dbReference type="InterPro" id="IPR044690">
    <property type="entry name" value="CAS_plant"/>
</dbReference>
<dbReference type="PANTHER" id="PTHR34209">
    <property type="entry name" value="RHODANESE/CELL CYCLE CONTROL PHOSPHATASE SUPERFAMILY PROTEIN"/>
    <property type="match status" value="1"/>
</dbReference>
<dbReference type="PANTHER" id="PTHR34209:SF1">
    <property type="entry name" value="CALCIUM SENSING RECEPTOR, CHLOROPLASTIC"/>
    <property type="match status" value="1"/>
</dbReference>
<dbReference type="GO" id="GO:0071277">
    <property type="term" value="P:cellular response to calcium ion"/>
    <property type="evidence" value="ECO:0007669"/>
    <property type="project" value="InterPro"/>
</dbReference>
<evidence type="ECO:0000259" key="1">
    <source>
        <dbReference type="PROSITE" id="PS50206"/>
    </source>
</evidence>
<dbReference type="GO" id="GO:0090333">
    <property type="term" value="P:regulation of stomatal closure"/>
    <property type="evidence" value="ECO:0007669"/>
    <property type="project" value="InterPro"/>
</dbReference>
<dbReference type="SMART" id="SM00450">
    <property type="entry name" value="RHOD"/>
    <property type="match status" value="1"/>
</dbReference>
<comment type="caution">
    <text evidence="2">The sequence shown here is derived from an EMBL/GenBank/DDBJ whole genome shotgun (WGS) entry which is preliminary data.</text>
</comment>
<keyword evidence="3" id="KW-1185">Reference proteome</keyword>
<sequence>MQLSRASLRCQAVAKPSSGKSVVRKSAAAKRAAPAGLAGAAAALLAAAPARAADTQAVDTTVATVTEAVKATGQAVKGGLELLNAGVKALQEGYEAASPYINEAVGAVSPYAQEAVKATTEYATKAAPVVQETLTAAVKSGGVDVDAVQSAAAAAAKTAVDGAAAAQPFLQKAAEFVATSEPLALAEYGAGAVALYLLSPTLLGALVGGLRGYAGDVNAISALESINADGNAVVVDIRTAAEKESAGVLDLPGGASKVLEAEFAAVADRRLRGALRDASGLEAKLTALQVSALKRLGRGTKVYLLDRNGSTSKAVARELAKLGFGRVYVIEGGFGGWVSSRLLVKPAAGGGGGAGGLQSLPSLTRTVSSRRALPAGSK</sequence>